<dbReference type="InterPro" id="IPR038591">
    <property type="entry name" value="NolW-like_sf"/>
</dbReference>
<evidence type="ECO:0000256" key="6">
    <source>
        <dbReference type="SAM" id="SignalP"/>
    </source>
</evidence>
<dbReference type="OrthoDB" id="9775455at2"/>
<name>A0A1B7L4M4_9ENTR</name>
<feature type="domain" description="NolW-like" evidence="8">
    <location>
        <begin position="118"/>
        <end position="179"/>
    </location>
</feature>
<sequence>MKVWLVNLVFLWSTWCGAKPVSLVVDHVPVAQVLQALAEGRKLNVVIAQGGDRLVSLRLVDVPWEQALSVVLEIAELEGKVQGNILRISTREWASQQRQAQREEKAQQQARLPQKQAVIVVQHADVERVAAAIRELGDNGLSGSGSMVVDKRTSRLMLNDTQPALARIQALVELLDLPLGQVELAAHIVTINQQSLQELGVKWQGNSRQVSGSAELGVTGSSTTSLGFNIGRVDSNLLALELSALEQRQQLDIIARPRLITAHQQPASIKQGSEIPYQTSGTDSSAATIEFKEAVLGLEVTPVVLPDKRVRLNLRITQNAPGQVLQRAEGDVMAIDKQEIETRIDVRHGDTIVLGGIFQHKQRDGVAQVPFLGSIPLIGGLFRHQIKEDERRELVVFITTHLAEI</sequence>
<reference evidence="10" key="1">
    <citation type="submission" date="2016-05" db="EMBL/GenBank/DDBJ databases">
        <authorList>
            <person name="Behera P."/>
            <person name="Vaishampayan P."/>
            <person name="Singh N."/>
            <person name="Raina V."/>
            <person name="Suar M."/>
            <person name="Pattnaik A."/>
            <person name="Rastogi G."/>
        </authorList>
    </citation>
    <scope>NUCLEOTIDE SEQUENCE [LARGE SCALE GENOMIC DNA]</scope>
    <source>
        <strain evidence="10">MP23</strain>
    </source>
</reference>
<comment type="similarity">
    <text evidence="4">Belongs to the bacterial secretin family.</text>
</comment>
<keyword evidence="10" id="KW-1185">Reference proteome</keyword>
<dbReference type="AlphaFoldDB" id="A0A1B7L4M4"/>
<dbReference type="GO" id="GO:0009279">
    <property type="term" value="C:cell outer membrane"/>
    <property type="evidence" value="ECO:0007669"/>
    <property type="project" value="UniProtKB-SubCell"/>
</dbReference>
<feature type="signal peptide" evidence="6">
    <location>
        <begin position="1"/>
        <end position="18"/>
    </location>
</feature>
<dbReference type="STRING" id="1691903.A9B99_08015"/>
<accession>A0A1B7L4M4</accession>
<dbReference type="Pfam" id="PF03958">
    <property type="entry name" value="Secretin_N"/>
    <property type="match status" value="1"/>
</dbReference>
<dbReference type="InterPro" id="IPR004846">
    <property type="entry name" value="T2SS/T3SS_dom"/>
</dbReference>
<evidence type="ECO:0000256" key="2">
    <source>
        <dbReference type="ARBA" id="ARBA00022729"/>
    </source>
</evidence>
<dbReference type="PANTHER" id="PTHR30604:SF1">
    <property type="entry name" value="DNA UTILIZATION PROTEIN HOFQ"/>
    <property type="match status" value="1"/>
</dbReference>
<gene>
    <name evidence="9" type="primary">hofQ</name>
    <name evidence="9" type="ORF">A9B99_08015</name>
</gene>
<dbReference type="RefSeq" id="WP_064597963.1">
    <property type="nucleotide sequence ID" value="NZ_JBDJAE010000020.1"/>
</dbReference>
<dbReference type="PROSITE" id="PS00875">
    <property type="entry name" value="T2SP_D"/>
    <property type="match status" value="1"/>
</dbReference>
<proteinExistence type="inferred from homology"/>
<dbReference type="PRINTS" id="PR00811">
    <property type="entry name" value="BCTERIALGSPD"/>
</dbReference>
<evidence type="ECO:0000256" key="1">
    <source>
        <dbReference type="ARBA" id="ARBA00004370"/>
    </source>
</evidence>
<feature type="domain" description="Type II/III secretion system secretin-like" evidence="7">
    <location>
        <begin position="244"/>
        <end position="402"/>
    </location>
</feature>
<feature type="chain" id="PRO_5008596687" evidence="6">
    <location>
        <begin position="19"/>
        <end position="405"/>
    </location>
</feature>
<evidence type="ECO:0000256" key="4">
    <source>
        <dbReference type="RuleBase" id="RU004003"/>
    </source>
</evidence>
<comment type="caution">
    <text evidence="9">The sequence shown here is derived from an EMBL/GenBank/DDBJ whole genome shotgun (WGS) entry which is preliminary data.</text>
</comment>
<evidence type="ECO:0000259" key="7">
    <source>
        <dbReference type="Pfam" id="PF00263"/>
    </source>
</evidence>
<protein>
    <submittedName>
        <fullName evidence="9">DNA transporter HofQ</fullName>
    </submittedName>
</protein>
<evidence type="ECO:0000313" key="10">
    <source>
        <dbReference type="Proteomes" id="UP000078225"/>
    </source>
</evidence>
<evidence type="ECO:0000256" key="3">
    <source>
        <dbReference type="ARBA" id="ARBA00023136"/>
    </source>
</evidence>
<dbReference type="Gene3D" id="3.30.1370.130">
    <property type="match status" value="1"/>
</dbReference>
<evidence type="ECO:0000313" key="9">
    <source>
        <dbReference type="EMBL" id="OAT77238.1"/>
    </source>
</evidence>
<evidence type="ECO:0000256" key="5">
    <source>
        <dbReference type="RuleBase" id="RU004004"/>
    </source>
</evidence>
<dbReference type="InterPro" id="IPR001775">
    <property type="entry name" value="GspD/PilQ"/>
</dbReference>
<dbReference type="InterPro" id="IPR004845">
    <property type="entry name" value="T2SS_GspD_CS"/>
</dbReference>
<dbReference type="InterPro" id="IPR051808">
    <property type="entry name" value="Type_IV_pilus_biogenesis"/>
</dbReference>
<keyword evidence="2 6" id="KW-0732">Signal</keyword>
<evidence type="ECO:0000259" key="8">
    <source>
        <dbReference type="Pfam" id="PF03958"/>
    </source>
</evidence>
<organism evidence="9 10">
    <name type="scientific">Mangrovibacter phragmitis</name>
    <dbReference type="NCBI Taxonomy" id="1691903"/>
    <lineage>
        <taxon>Bacteria</taxon>
        <taxon>Pseudomonadati</taxon>
        <taxon>Pseudomonadota</taxon>
        <taxon>Gammaproteobacteria</taxon>
        <taxon>Enterobacterales</taxon>
        <taxon>Enterobacteriaceae</taxon>
        <taxon>Mangrovibacter</taxon>
    </lineage>
</organism>
<dbReference type="GO" id="GO:0009306">
    <property type="term" value="P:protein secretion"/>
    <property type="evidence" value="ECO:0007669"/>
    <property type="project" value="InterPro"/>
</dbReference>
<keyword evidence="5" id="KW-0813">Transport</keyword>
<dbReference type="Gene3D" id="3.30.1370.120">
    <property type="match status" value="1"/>
</dbReference>
<keyword evidence="3" id="KW-0472">Membrane</keyword>
<dbReference type="InterPro" id="IPR005644">
    <property type="entry name" value="NolW-like"/>
</dbReference>
<dbReference type="EMBL" id="LYRP01000012">
    <property type="protein sequence ID" value="OAT77238.1"/>
    <property type="molecule type" value="Genomic_DNA"/>
</dbReference>
<comment type="subcellular location">
    <subcellularLocation>
        <location evidence="5">Cell outer membrane</location>
    </subcellularLocation>
    <subcellularLocation>
        <location evidence="1">Membrane</location>
    </subcellularLocation>
</comment>
<dbReference type="Proteomes" id="UP000078225">
    <property type="component" value="Unassembled WGS sequence"/>
</dbReference>
<dbReference type="Pfam" id="PF00263">
    <property type="entry name" value="Secretin"/>
    <property type="match status" value="1"/>
</dbReference>
<dbReference type="PANTHER" id="PTHR30604">
    <property type="entry name" value="PROTEIN TRANSPORT PROTEIN HOFQ"/>
    <property type="match status" value="1"/>
</dbReference>
<dbReference type="PRINTS" id="PR01032">
    <property type="entry name" value="PHAGEIV"/>
</dbReference>